<evidence type="ECO:0008006" key="4">
    <source>
        <dbReference type="Google" id="ProtNLM"/>
    </source>
</evidence>
<reference evidence="2 3" key="1">
    <citation type="submission" date="2009-02" db="EMBL/GenBank/DDBJ databases">
        <title>Annotation of Streptomyces hygroscopicus strain ATCC 53653.</title>
        <authorList>
            <consortium name="The Broad Institute Genome Sequencing Platform"/>
            <consortium name="Broad Institute Microbial Sequencing Center"/>
            <person name="Fischbach M."/>
            <person name="Godfrey P."/>
            <person name="Ward D."/>
            <person name="Young S."/>
            <person name="Zeng Q."/>
            <person name="Koehrsen M."/>
            <person name="Alvarado L."/>
            <person name="Berlin A.M."/>
            <person name="Bochicchio J."/>
            <person name="Borenstein D."/>
            <person name="Chapman S.B."/>
            <person name="Chen Z."/>
            <person name="Engels R."/>
            <person name="Freedman E."/>
            <person name="Gellesch M."/>
            <person name="Goldberg J."/>
            <person name="Griggs A."/>
            <person name="Gujja S."/>
            <person name="Heilman E.R."/>
            <person name="Heiman D.I."/>
            <person name="Hepburn T.A."/>
            <person name="Howarth C."/>
            <person name="Jen D."/>
            <person name="Larson L."/>
            <person name="Lewis B."/>
            <person name="Mehta T."/>
            <person name="Park D."/>
            <person name="Pearson M."/>
            <person name="Richards J."/>
            <person name="Roberts A."/>
            <person name="Saif S."/>
            <person name="Shea T.D."/>
            <person name="Shenoy N."/>
            <person name="Sisk P."/>
            <person name="Stolte C."/>
            <person name="Sykes S.N."/>
            <person name="Thomson T."/>
            <person name="Walk T."/>
            <person name="White J."/>
            <person name="Yandava C."/>
            <person name="Straight P."/>
            <person name="Clardy J."/>
            <person name="Hung D."/>
            <person name="Kolter R."/>
            <person name="Mekalanos J."/>
            <person name="Walker S."/>
            <person name="Walsh C.T."/>
            <person name="Wieland-Brown L.C."/>
            <person name="Haas B."/>
            <person name="Nusbaum C."/>
            <person name="Birren B."/>
        </authorList>
    </citation>
    <scope>NUCLEOTIDE SEQUENCE [LARGE SCALE GENOMIC DNA]</scope>
    <source>
        <strain evidence="2 3">ATCC 53653</strain>
    </source>
</reference>
<dbReference type="Gene3D" id="1.10.1220.10">
    <property type="entry name" value="Met repressor-like"/>
    <property type="match status" value="1"/>
</dbReference>
<sequence length="177" mass="18580">MAPSMCHYGAMDMTPYTDGLRREFLLAAEAAGEEALGVAERLVPSLDSAVRLTLLSALSTAAGEISRDLAPGAVDLRLRGLDPHFAVTLPWADPDAGDHPAGAGGEVLPGVEDEGAPARINFRPPEHLKARIEEAAGREGLSVNAWLVRAVAATLSGTARPGRHTPPGDQYSVGWVR</sequence>
<dbReference type="SUPFAM" id="SSF47598">
    <property type="entry name" value="Ribbon-helix-helix"/>
    <property type="match status" value="1"/>
</dbReference>
<dbReference type="HOGENOM" id="CLU_105073_0_0_11"/>
<dbReference type="STRING" id="457427.SSOG_07637"/>
<dbReference type="AlphaFoldDB" id="D9WMQ7"/>
<evidence type="ECO:0000313" key="2">
    <source>
        <dbReference type="EMBL" id="EFL27923.1"/>
    </source>
</evidence>
<proteinExistence type="predicted"/>
<gene>
    <name evidence="2" type="ORF">SSOG_07637</name>
</gene>
<organism evidence="2 3">
    <name type="scientific">Streptomyces himastatinicus ATCC 53653</name>
    <dbReference type="NCBI Taxonomy" id="457427"/>
    <lineage>
        <taxon>Bacteria</taxon>
        <taxon>Bacillati</taxon>
        <taxon>Actinomycetota</taxon>
        <taxon>Actinomycetes</taxon>
        <taxon>Kitasatosporales</taxon>
        <taxon>Streptomycetaceae</taxon>
        <taxon>Streptomyces</taxon>
        <taxon>Streptomyces violaceusniger group</taxon>
    </lineage>
</organism>
<dbReference type="InterPro" id="IPR010985">
    <property type="entry name" value="Ribbon_hlx_hlx"/>
</dbReference>
<feature type="region of interest" description="Disordered" evidence="1">
    <location>
        <begin position="158"/>
        <end position="177"/>
    </location>
</feature>
<protein>
    <recommendedName>
        <fullName evidence="4">Histidine kinase</fullName>
    </recommendedName>
</protein>
<keyword evidence="3" id="KW-1185">Reference proteome</keyword>
<evidence type="ECO:0000256" key="1">
    <source>
        <dbReference type="SAM" id="MobiDB-lite"/>
    </source>
</evidence>
<accession>D9WMQ7</accession>
<name>D9WMQ7_9ACTN</name>
<evidence type="ECO:0000313" key="3">
    <source>
        <dbReference type="Proteomes" id="UP000003963"/>
    </source>
</evidence>
<dbReference type="Proteomes" id="UP000003963">
    <property type="component" value="Unassembled WGS sequence"/>
</dbReference>
<dbReference type="EMBL" id="GG657754">
    <property type="protein sequence ID" value="EFL27923.1"/>
    <property type="molecule type" value="Genomic_DNA"/>
</dbReference>
<dbReference type="GO" id="GO:0006355">
    <property type="term" value="P:regulation of DNA-templated transcription"/>
    <property type="evidence" value="ECO:0007669"/>
    <property type="project" value="InterPro"/>
</dbReference>
<dbReference type="InterPro" id="IPR013321">
    <property type="entry name" value="Arc_rbn_hlx_hlx"/>
</dbReference>